<gene>
    <name evidence="6" type="ORF">DI533_16785</name>
</gene>
<dbReference type="SUPFAM" id="SSF46785">
    <property type="entry name" value="Winged helix' DNA-binding domain"/>
    <property type="match status" value="1"/>
</dbReference>
<dbReference type="Pfam" id="PF03466">
    <property type="entry name" value="LysR_substrate"/>
    <property type="match status" value="1"/>
</dbReference>
<evidence type="ECO:0000256" key="4">
    <source>
        <dbReference type="ARBA" id="ARBA00023163"/>
    </source>
</evidence>
<dbReference type="PRINTS" id="PR00039">
    <property type="entry name" value="HTHLYSR"/>
</dbReference>
<dbReference type="GO" id="GO:0043565">
    <property type="term" value="F:sequence-specific DNA binding"/>
    <property type="evidence" value="ECO:0007669"/>
    <property type="project" value="TreeGrafter"/>
</dbReference>
<evidence type="ECO:0000256" key="1">
    <source>
        <dbReference type="ARBA" id="ARBA00009437"/>
    </source>
</evidence>
<dbReference type="PROSITE" id="PS50931">
    <property type="entry name" value="HTH_LYSR"/>
    <property type="match status" value="1"/>
</dbReference>
<keyword evidence="3" id="KW-0238">DNA-binding</keyword>
<dbReference type="InterPro" id="IPR036388">
    <property type="entry name" value="WH-like_DNA-bd_sf"/>
</dbReference>
<dbReference type="Pfam" id="PF00126">
    <property type="entry name" value="HTH_1"/>
    <property type="match status" value="1"/>
</dbReference>
<dbReference type="GO" id="GO:0006351">
    <property type="term" value="P:DNA-templated transcription"/>
    <property type="evidence" value="ECO:0007669"/>
    <property type="project" value="TreeGrafter"/>
</dbReference>
<feature type="domain" description="HTH lysR-type" evidence="5">
    <location>
        <begin position="20"/>
        <end position="65"/>
    </location>
</feature>
<dbReference type="PANTHER" id="PTHR30537">
    <property type="entry name" value="HTH-TYPE TRANSCRIPTIONAL REGULATOR"/>
    <property type="match status" value="1"/>
</dbReference>
<organism evidence="6 7">
    <name type="scientific">Cereibacter sphaeroides</name>
    <name type="common">Rhodobacter sphaeroides</name>
    <dbReference type="NCBI Taxonomy" id="1063"/>
    <lineage>
        <taxon>Bacteria</taxon>
        <taxon>Pseudomonadati</taxon>
        <taxon>Pseudomonadota</taxon>
        <taxon>Alphaproteobacteria</taxon>
        <taxon>Rhodobacterales</taxon>
        <taxon>Paracoccaceae</taxon>
        <taxon>Cereibacter</taxon>
    </lineage>
</organism>
<accession>A0A2W5UDL8</accession>
<comment type="caution">
    <text evidence="6">The sequence shown here is derived from an EMBL/GenBank/DDBJ whole genome shotgun (WGS) entry which is preliminary data.</text>
</comment>
<dbReference type="SUPFAM" id="SSF53850">
    <property type="entry name" value="Periplasmic binding protein-like II"/>
    <property type="match status" value="1"/>
</dbReference>
<evidence type="ECO:0000313" key="6">
    <source>
        <dbReference type="EMBL" id="PZQ96100.1"/>
    </source>
</evidence>
<dbReference type="Gene3D" id="1.10.10.10">
    <property type="entry name" value="Winged helix-like DNA-binding domain superfamily/Winged helix DNA-binding domain"/>
    <property type="match status" value="1"/>
</dbReference>
<dbReference type="InterPro" id="IPR036390">
    <property type="entry name" value="WH_DNA-bd_sf"/>
</dbReference>
<dbReference type="PANTHER" id="PTHR30537:SF74">
    <property type="entry name" value="HTH-TYPE TRANSCRIPTIONAL REGULATOR TRPI"/>
    <property type="match status" value="1"/>
</dbReference>
<protein>
    <submittedName>
        <fullName evidence="6">LysR family transcriptional regulator</fullName>
    </submittedName>
</protein>
<evidence type="ECO:0000256" key="2">
    <source>
        <dbReference type="ARBA" id="ARBA00023015"/>
    </source>
</evidence>
<evidence type="ECO:0000256" key="3">
    <source>
        <dbReference type="ARBA" id="ARBA00023125"/>
    </source>
</evidence>
<keyword evidence="4" id="KW-0804">Transcription</keyword>
<sequence>MPLRGRLPSSGALFMFEASARHLNFTLAAREFNVTQPAISRMVLRLEQHLGVALFQRKSTGLELTEDGRLLQRAVREGFDRIEDAVSEIQNRQHEADVVTLSVTSAFAIHWLMPRFDKLRREVQGVTVRLDLIHGEPYGRLGAADLGLRYSMAEGEEVEHRPLVPEAVIPVCSPGYLAAHGPIDGPSGLQAQVLASLLGKMRIPWANFLETLDMGSMREATELSFSDYALVIQGAIKGQGVALGWWHVVAEEILCGGLVPAGGSFLETGSAYHLVARRTALRRPAVQRVWDWLLKEFRALEADRVALGLRPVPGPVRSPAD</sequence>
<name>A0A2W5UDL8_CERSP</name>
<reference evidence="6 7" key="1">
    <citation type="submission" date="2017-08" db="EMBL/GenBank/DDBJ databases">
        <title>Infants hospitalized years apart are colonized by the same room-sourced microbial strains.</title>
        <authorList>
            <person name="Brooks B."/>
            <person name="Olm M.R."/>
            <person name="Firek B.A."/>
            <person name="Baker R."/>
            <person name="Thomas B.C."/>
            <person name="Morowitz M.J."/>
            <person name="Banfield J.F."/>
        </authorList>
    </citation>
    <scope>NUCLEOTIDE SEQUENCE [LARGE SCALE GENOMIC DNA]</scope>
    <source>
        <strain evidence="6">S2_003_000_R2_11</strain>
    </source>
</reference>
<evidence type="ECO:0000313" key="7">
    <source>
        <dbReference type="Proteomes" id="UP000248975"/>
    </source>
</evidence>
<dbReference type="Proteomes" id="UP000248975">
    <property type="component" value="Unassembled WGS sequence"/>
</dbReference>
<dbReference type="InterPro" id="IPR000847">
    <property type="entry name" value="LysR_HTH_N"/>
</dbReference>
<dbReference type="AlphaFoldDB" id="A0A2W5UDL8"/>
<dbReference type="InterPro" id="IPR058163">
    <property type="entry name" value="LysR-type_TF_proteobact-type"/>
</dbReference>
<dbReference type="InterPro" id="IPR005119">
    <property type="entry name" value="LysR_subst-bd"/>
</dbReference>
<keyword evidence="2" id="KW-0805">Transcription regulation</keyword>
<evidence type="ECO:0000259" key="5">
    <source>
        <dbReference type="PROSITE" id="PS50931"/>
    </source>
</evidence>
<comment type="similarity">
    <text evidence="1">Belongs to the LysR transcriptional regulatory family.</text>
</comment>
<dbReference type="GO" id="GO:0003700">
    <property type="term" value="F:DNA-binding transcription factor activity"/>
    <property type="evidence" value="ECO:0007669"/>
    <property type="project" value="InterPro"/>
</dbReference>
<dbReference type="EMBL" id="QFQS01000004">
    <property type="protein sequence ID" value="PZQ96100.1"/>
    <property type="molecule type" value="Genomic_DNA"/>
</dbReference>
<dbReference type="Gene3D" id="3.40.190.10">
    <property type="entry name" value="Periplasmic binding protein-like II"/>
    <property type="match status" value="2"/>
</dbReference>
<proteinExistence type="inferred from homology"/>